<dbReference type="RefSeq" id="XP_030830117.1">
    <property type="nucleotide sequence ID" value="XM_030974257.1"/>
</dbReference>
<dbReference type="FunFam" id="1.25.40.20:FF:000069">
    <property type="entry name" value="Glutaminase, isoform E"/>
    <property type="match status" value="1"/>
</dbReference>
<dbReference type="Pfam" id="PF17959">
    <property type="entry name" value="EF-hand_14"/>
    <property type="match status" value="1"/>
</dbReference>
<dbReference type="SUPFAM" id="SSF48403">
    <property type="entry name" value="Ankyrin repeat"/>
    <property type="match status" value="1"/>
</dbReference>
<keyword evidence="5" id="KW-0378">Hydrolase</keyword>
<proteinExistence type="inferred from homology"/>
<reference evidence="12" key="1">
    <citation type="submission" date="2015-02" db="EMBL/GenBank/DDBJ databases">
        <title>Genome sequencing for Strongylocentrotus purpuratus.</title>
        <authorList>
            <person name="Murali S."/>
            <person name="Liu Y."/>
            <person name="Vee V."/>
            <person name="English A."/>
            <person name="Wang M."/>
            <person name="Skinner E."/>
            <person name="Han Y."/>
            <person name="Muzny D.M."/>
            <person name="Worley K.C."/>
            <person name="Gibbs R.A."/>
        </authorList>
    </citation>
    <scope>NUCLEOTIDE SEQUENCE</scope>
</reference>
<dbReference type="FunFam" id="3.40.710.10:FF:000008">
    <property type="entry name" value="Glutaminase, isoform E"/>
    <property type="match status" value="1"/>
</dbReference>
<dbReference type="InParanoid" id="A0A7M7N2H2"/>
<evidence type="ECO:0000256" key="7">
    <source>
        <dbReference type="ARBA" id="ARBA00049534"/>
    </source>
</evidence>
<dbReference type="HAMAP" id="MF_00313">
    <property type="entry name" value="Glutaminase"/>
    <property type="match status" value="1"/>
</dbReference>
<evidence type="ECO:0000256" key="6">
    <source>
        <dbReference type="ARBA" id="ARBA00023043"/>
    </source>
</evidence>
<dbReference type="PROSITE" id="PS50297">
    <property type="entry name" value="ANK_REP_REGION"/>
    <property type="match status" value="1"/>
</dbReference>
<dbReference type="AlphaFoldDB" id="A0A7M7N2H2"/>
<dbReference type="Pfam" id="PF12796">
    <property type="entry name" value="Ank_2"/>
    <property type="match status" value="1"/>
</dbReference>
<dbReference type="KEGG" id="spu:763697"/>
<dbReference type="InterPro" id="IPR012338">
    <property type="entry name" value="Beta-lactam/transpept-like"/>
</dbReference>
<organism evidence="11 12">
    <name type="scientific">Strongylocentrotus purpuratus</name>
    <name type="common">Purple sea urchin</name>
    <dbReference type="NCBI Taxonomy" id="7668"/>
    <lineage>
        <taxon>Eukaryota</taxon>
        <taxon>Metazoa</taxon>
        <taxon>Echinodermata</taxon>
        <taxon>Eleutherozoa</taxon>
        <taxon>Echinozoa</taxon>
        <taxon>Echinoidea</taxon>
        <taxon>Euechinoidea</taxon>
        <taxon>Echinacea</taxon>
        <taxon>Camarodonta</taxon>
        <taxon>Echinidea</taxon>
        <taxon>Strongylocentrotidae</taxon>
        <taxon>Strongylocentrotus</taxon>
    </lineage>
</organism>
<dbReference type="InterPro" id="IPR015868">
    <property type="entry name" value="Glutaminase"/>
</dbReference>
<reference evidence="11" key="2">
    <citation type="submission" date="2021-01" db="UniProtKB">
        <authorList>
            <consortium name="EnsemblMetazoa"/>
        </authorList>
    </citation>
    <scope>IDENTIFICATION</scope>
</reference>
<feature type="domain" description="Glutaminase EF-hand" evidence="10">
    <location>
        <begin position="72"/>
        <end position="158"/>
    </location>
</feature>
<dbReference type="GO" id="GO:0006537">
    <property type="term" value="P:glutamate biosynthetic process"/>
    <property type="evidence" value="ECO:0000318"/>
    <property type="project" value="GO_Central"/>
</dbReference>
<keyword evidence="4" id="KW-0677">Repeat</keyword>
<dbReference type="GeneID" id="763697"/>
<evidence type="ECO:0000313" key="12">
    <source>
        <dbReference type="Proteomes" id="UP000007110"/>
    </source>
</evidence>
<protein>
    <recommendedName>
        <fullName evidence="3">glutaminase</fullName>
        <ecNumber evidence="3">3.5.1.2</ecNumber>
    </recommendedName>
    <alternativeName>
        <fullName evidence="8">L-glutamine amidohydrolase</fullName>
    </alternativeName>
</protein>
<dbReference type="EnsemblMetazoa" id="XM_030974259">
    <property type="protein sequence ID" value="XP_030830119"/>
    <property type="gene ID" value="LOC763697"/>
</dbReference>
<evidence type="ECO:0000256" key="3">
    <source>
        <dbReference type="ARBA" id="ARBA00012918"/>
    </source>
</evidence>
<evidence type="ECO:0000256" key="5">
    <source>
        <dbReference type="ARBA" id="ARBA00022801"/>
    </source>
</evidence>
<comment type="similarity">
    <text evidence="1">Belongs to the glutaminase family.</text>
</comment>
<dbReference type="InterPro" id="IPR036770">
    <property type="entry name" value="Ankyrin_rpt-contain_sf"/>
</dbReference>
<dbReference type="NCBIfam" id="TIGR03814">
    <property type="entry name" value="Gln_ase"/>
    <property type="match status" value="1"/>
</dbReference>
<evidence type="ECO:0000313" key="11">
    <source>
        <dbReference type="EnsemblMetazoa" id="XP_030830117"/>
    </source>
</evidence>
<comment type="subunit">
    <text evidence="2">Homotetramer.</text>
</comment>
<dbReference type="RefSeq" id="XP_030830119.1">
    <property type="nucleotide sequence ID" value="XM_030974259.1"/>
</dbReference>
<dbReference type="PANTHER" id="PTHR12544:SF29">
    <property type="entry name" value="GLUTAMINASE"/>
    <property type="match status" value="1"/>
</dbReference>
<comment type="catalytic activity">
    <reaction evidence="7">
        <text>L-glutamine + H2O = L-glutamate + NH4(+)</text>
        <dbReference type="Rhea" id="RHEA:15889"/>
        <dbReference type="ChEBI" id="CHEBI:15377"/>
        <dbReference type="ChEBI" id="CHEBI:28938"/>
        <dbReference type="ChEBI" id="CHEBI:29985"/>
        <dbReference type="ChEBI" id="CHEBI:58359"/>
        <dbReference type="EC" id="3.5.1.2"/>
    </reaction>
</comment>
<evidence type="ECO:0000256" key="4">
    <source>
        <dbReference type="ARBA" id="ARBA00022737"/>
    </source>
</evidence>
<evidence type="ECO:0000256" key="8">
    <source>
        <dbReference type="ARBA" id="ARBA00077251"/>
    </source>
</evidence>
<sequence length="587" mass="65179">MMSSVATRWRCLLTTQRTIAQMTRCLSTQGLVNCRKTKLTHPAKQMPCLARGFRSTSYCLNEDPNTGFPSLEELVFNMLSQGDGTISVSTFFDALQAKGLTLNDPRLKESMDNFRSKHLPQFPERIGDKYLTADEFKDCVQDNIVLIGRALQNKLIIPDFPEFAATIQETFEEAKNNETGELADYIPQLARQDPNAWGVSICTIDGQRCSFGNTSDHFSFQSSSKAPAYALASTLMGSDFVHRHIGFEPSGQSFNALFLNNNNTPHNPMLNSGAIVTAALIKPELTAADRFDFIMSKFREAAGGEYIGFSNATFLSEKKTGFRNFAITYLLQDYNCFPPGADPVDTLELYFQICSLEVNCESASVMAATLANGGICPLTGKKVFESVAVRDTLSLMLSCGMYDFSGQFAFKVGMPAKSGVSGCVMLVVPNIMGIMMWSPLLDNFGNSCRGIQFCQDLVTHFNFHNYDNLRHHSAKKIDPVTQRTHSQATRTMKLLFGAYNGDASALRQYFLQGMDMAESDYDSRTALHLAAAEGHTECVEFLLEKCNVSPDVLDRWGHTPLDDARLFGHTGVVDILENFKARRQEET</sequence>
<evidence type="ECO:0000256" key="2">
    <source>
        <dbReference type="ARBA" id="ARBA00011881"/>
    </source>
</evidence>
<dbReference type="Gene3D" id="1.25.40.20">
    <property type="entry name" value="Ankyrin repeat-containing domain"/>
    <property type="match status" value="1"/>
</dbReference>
<dbReference type="GO" id="GO:0006543">
    <property type="term" value="P:L-glutamine catabolic process"/>
    <property type="evidence" value="ECO:0000318"/>
    <property type="project" value="GO_Central"/>
</dbReference>
<feature type="repeat" description="ANK" evidence="9">
    <location>
        <begin position="522"/>
        <end position="545"/>
    </location>
</feature>
<name>A0A7M7N2H2_STRPU</name>
<dbReference type="PROSITE" id="PS50088">
    <property type="entry name" value="ANK_REPEAT"/>
    <property type="match status" value="1"/>
</dbReference>
<dbReference type="Proteomes" id="UP000007110">
    <property type="component" value="Unassembled WGS sequence"/>
</dbReference>
<dbReference type="OMA" id="FACPLSG"/>
<evidence type="ECO:0000259" key="10">
    <source>
        <dbReference type="Pfam" id="PF17959"/>
    </source>
</evidence>
<dbReference type="SUPFAM" id="SSF56601">
    <property type="entry name" value="beta-lactamase/transpeptidase-like"/>
    <property type="match status" value="1"/>
</dbReference>
<dbReference type="EC" id="3.5.1.2" evidence="3"/>
<keyword evidence="6 9" id="KW-0040">ANK repeat</keyword>
<dbReference type="InterPro" id="IPR041541">
    <property type="entry name" value="Glutaminase_EF-hand"/>
</dbReference>
<dbReference type="OrthoDB" id="9995210at2759"/>
<keyword evidence="12" id="KW-1185">Reference proteome</keyword>
<accession>A0A7M7N2H2</accession>
<dbReference type="Gene3D" id="1.10.238.210">
    <property type="match status" value="1"/>
</dbReference>
<dbReference type="Gene3D" id="3.40.710.10">
    <property type="entry name" value="DD-peptidase/beta-lactamase superfamily"/>
    <property type="match status" value="1"/>
</dbReference>
<evidence type="ECO:0000256" key="1">
    <source>
        <dbReference type="ARBA" id="ARBA00011076"/>
    </source>
</evidence>
<dbReference type="EnsemblMetazoa" id="XM_030974257">
    <property type="protein sequence ID" value="XP_030830117"/>
    <property type="gene ID" value="LOC763697"/>
</dbReference>
<dbReference type="InterPro" id="IPR002110">
    <property type="entry name" value="Ankyrin_rpt"/>
</dbReference>
<dbReference type="PANTHER" id="PTHR12544">
    <property type="entry name" value="GLUTAMINASE"/>
    <property type="match status" value="1"/>
</dbReference>
<dbReference type="GO" id="GO:0004359">
    <property type="term" value="F:glutaminase activity"/>
    <property type="evidence" value="ECO:0000318"/>
    <property type="project" value="GO_Central"/>
</dbReference>
<dbReference type="Pfam" id="PF04960">
    <property type="entry name" value="Glutaminase"/>
    <property type="match status" value="1"/>
</dbReference>
<dbReference type="SMART" id="SM00248">
    <property type="entry name" value="ANK"/>
    <property type="match status" value="2"/>
</dbReference>
<evidence type="ECO:0000256" key="9">
    <source>
        <dbReference type="PROSITE-ProRule" id="PRU00023"/>
    </source>
</evidence>
<dbReference type="FunCoup" id="A0A7M7N2H2">
    <property type="interactions" value="665"/>
</dbReference>